<dbReference type="AlphaFoldDB" id="A0A0M6Y8J7"/>
<evidence type="ECO:0000313" key="2">
    <source>
        <dbReference type="Proteomes" id="UP000048926"/>
    </source>
</evidence>
<proteinExistence type="predicted"/>
<organism evidence="1 2">
    <name type="scientific">Roseibium aggregatum</name>
    <dbReference type="NCBI Taxonomy" id="187304"/>
    <lineage>
        <taxon>Bacteria</taxon>
        <taxon>Pseudomonadati</taxon>
        <taxon>Pseudomonadota</taxon>
        <taxon>Alphaproteobacteria</taxon>
        <taxon>Hyphomicrobiales</taxon>
        <taxon>Stappiaceae</taxon>
        <taxon>Roseibium</taxon>
    </lineage>
</organism>
<gene>
    <name evidence="1" type="ORF">LAL4801_04864</name>
</gene>
<keyword evidence="2" id="KW-1185">Reference proteome</keyword>
<evidence type="ECO:0000313" key="1">
    <source>
        <dbReference type="EMBL" id="CTQ46405.1"/>
    </source>
</evidence>
<dbReference type="OrthoDB" id="7678869at2"/>
<dbReference type="RefSeq" id="WP_055660196.1">
    <property type="nucleotide sequence ID" value="NZ_CXST01000003.1"/>
</dbReference>
<accession>A0A0M6Y8J7</accession>
<name>A0A0M6Y8J7_9HYPH</name>
<dbReference type="STRING" id="187304.B0E33_12560"/>
<sequence>MMIEPRSTATIKALASLAELSANQLEEGVSVDHVIATLRKAAEAVRLVVDVEAEEELDDFEFEADSDTDVEAELEASEADIVQDLTPMDLSEDEADRKIVALDKKDAEAASEEEDIILNAG</sequence>
<reference evidence="2" key="1">
    <citation type="submission" date="2015-07" db="EMBL/GenBank/DDBJ databases">
        <authorList>
            <person name="Rodrigo-Torres Lidia"/>
            <person name="Arahal R.David."/>
        </authorList>
    </citation>
    <scope>NUCLEOTIDE SEQUENCE [LARGE SCALE GENOMIC DNA]</scope>
    <source>
        <strain evidence="2">CECT 4801</strain>
    </source>
</reference>
<dbReference type="Proteomes" id="UP000048926">
    <property type="component" value="Unassembled WGS sequence"/>
</dbReference>
<dbReference type="EMBL" id="CXST01000003">
    <property type="protein sequence ID" value="CTQ46405.1"/>
    <property type="molecule type" value="Genomic_DNA"/>
</dbReference>
<protein>
    <submittedName>
        <fullName evidence="1">Uncharacterized protein</fullName>
    </submittedName>
</protein>